<dbReference type="Pfam" id="PF14215">
    <property type="entry name" value="bHLH-MYC_N"/>
    <property type="match status" value="1"/>
</dbReference>
<dbReference type="InterPro" id="IPR011598">
    <property type="entry name" value="bHLH_dom"/>
</dbReference>
<keyword evidence="1" id="KW-0805">Transcription regulation</keyword>
<evidence type="ECO:0000313" key="6">
    <source>
        <dbReference type="Proteomes" id="UP000032180"/>
    </source>
</evidence>
<name>A0A0D9V857_9ORYZ</name>
<dbReference type="eggNOG" id="ENOG502QSGF">
    <property type="taxonomic scope" value="Eukaryota"/>
</dbReference>
<dbReference type="AlphaFoldDB" id="A0A0D9V857"/>
<dbReference type="PANTHER" id="PTHR46196">
    <property type="entry name" value="TRANSCRIPTION FACTOR BHLH155-LIKE ISOFORM X1-RELATED"/>
    <property type="match status" value="1"/>
</dbReference>
<reference evidence="5 6" key="1">
    <citation type="submission" date="2012-08" db="EMBL/GenBank/DDBJ databases">
        <title>Oryza genome evolution.</title>
        <authorList>
            <person name="Wing R.A."/>
        </authorList>
    </citation>
    <scope>NUCLEOTIDE SEQUENCE</scope>
</reference>
<feature type="domain" description="BHLH" evidence="4">
    <location>
        <begin position="689"/>
        <end position="738"/>
    </location>
</feature>
<dbReference type="InterPro" id="IPR043561">
    <property type="entry name" value="LHW-like"/>
</dbReference>
<proteinExistence type="predicted"/>
<sequence length="906" mass="97657">MAAGASPLRDSLRRLCADVGWSYAVFWRATRAADSQQLQLVWGDGHCEPEAGAPAISGFEAMDLLLKEKAAALRSGAGRSGGGGGAAGHGQDRVEALVHKAMAQQVHVVGEGVIGQAALTGLHRWILHDSLDECEEEDEVLLEMKDQFSAGMQTVAVIPVLPQGVIQLGSTKMVMEEAAFIDHVRSLFQLLGSSTAIVPCGSFVQDSIMKTLLLKSLGVTTSSHSEDHPAGGKTYNDDMINHQFRNQMSPASTIQSFNPVHQFYAGPTFCRPVTIASRCDLFQSDSGSTFTLNSQSEDNNTSTVLPKNNVLNSQTSNDAFPHAFSPLNEPNITISGRREPVSIEQHASCRNGEIEITKGCTASSSCAGDTNILNKVNASLSRDRLVDCQTSNATAVNRKFQTMSIVDNTKLQDGSCSPDAAFVDSARYSNCFQPLLGTLHGSSSSNSNAVHVDTSHNGVPGVNDFCPLRDRNIANSSGLPELLMSPIPLELTGGNDLFDVLQLQHKQNSSNDSEANNPVSVSYGSEQAVKSLIECVDDDFAGLITEADPDQLLDAIASKIITGQKQNVDTGASCSSSAASIDKPLHSDCHPYTTGASSGQIFYNFTSVSPVTIKNKVTAEGFRQSSSSKDKSEGCSQTEQSYKSQIRLWVENNNSMGSDSLSTGQASDSLSAGHCKRNDEIGKSNRKRSRPGESARPRPKDRQMIQDRIKELREIVPNSAKCSIDALLEKTIKHMLFLQNVAKHADKLKESGEPKIVSQEEGLLLKDNFEGGATWAFEVGTRSMTCPIIVEDLSPPRQMLVEMLCKERGIFLEIADQIRGLGLTILKGVMEVRKDKIWARFAVEANKDVTRMEIFLSLVHLLEPSTGSSILSAGVENISLPRNSFFPSSIPATASLCEGSFSAGNY</sequence>
<evidence type="ECO:0000256" key="1">
    <source>
        <dbReference type="ARBA" id="ARBA00023015"/>
    </source>
</evidence>
<feature type="compositionally biased region" description="Polar residues" evidence="3">
    <location>
        <begin position="654"/>
        <end position="670"/>
    </location>
</feature>
<evidence type="ECO:0000259" key="4">
    <source>
        <dbReference type="PROSITE" id="PS50888"/>
    </source>
</evidence>
<protein>
    <recommendedName>
        <fullName evidence="4">BHLH domain-containing protein</fullName>
    </recommendedName>
</protein>
<dbReference type="PANTHER" id="PTHR46196:SF4">
    <property type="entry name" value="TRANSCRIPTION FACTOR LHW"/>
    <property type="match status" value="1"/>
</dbReference>
<keyword evidence="6" id="KW-1185">Reference proteome</keyword>
<dbReference type="CDD" id="cd18915">
    <property type="entry name" value="bHLH_AtLHW_like"/>
    <property type="match status" value="1"/>
</dbReference>
<dbReference type="Proteomes" id="UP000032180">
    <property type="component" value="Chromosome 1"/>
</dbReference>
<keyword evidence="2" id="KW-0804">Transcription</keyword>
<dbReference type="InterPro" id="IPR025610">
    <property type="entry name" value="MYC/MYB_N"/>
</dbReference>
<dbReference type="Pfam" id="PF23176">
    <property type="entry name" value="bHLH_LHW"/>
    <property type="match status" value="1"/>
</dbReference>
<evidence type="ECO:0000256" key="2">
    <source>
        <dbReference type="ARBA" id="ARBA00023163"/>
    </source>
</evidence>
<feature type="compositionally biased region" description="Basic and acidic residues" evidence="3">
    <location>
        <begin position="690"/>
        <end position="703"/>
    </location>
</feature>
<evidence type="ECO:0000313" key="5">
    <source>
        <dbReference type="EnsemblPlants" id="LPERR01G32940.2"/>
    </source>
</evidence>
<reference evidence="5" key="3">
    <citation type="submission" date="2015-04" db="UniProtKB">
        <authorList>
            <consortium name="EnsemblPlants"/>
        </authorList>
    </citation>
    <scope>IDENTIFICATION</scope>
</reference>
<accession>A0A0D9V857</accession>
<dbReference type="EnsemblPlants" id="LPERR01G32940.2">
    <property type="protein sequence ID" value="LPERR01G32940.2"/>
    <property type="gene ID" value="LPERR01G32940"/>
</dbReference>
<feature type="region of interest" description="Disordered" evidence="3">
    <location>
        <begin position="654"/>
        <end position="703"/>
    </location>
</feature>
<dbReference type="GO" id="GO:0046983">
    <property type="term" value="F:protein dimerization activity"/>
    <property type="evidence" value="ECO:0007669"/>
    <property type="project" value="InterPro"/>
</dbReference>
<organism evidence="5 6">
    <name type="scientific">Leersia perrieri</name>
    <dbReference type="NCBI Taxonomy" id="77586"/>
    <lineage>
        <taxon>Eukaryota</taxon>
        <taxon>Viridiplantae</taxon>
        <taxon>Streptophyta</taxon>
        <taxon>Embryophyta</taxon>
        <taxon>Tracheophyta</taxon>
        <taxon>Spermatophyta</taxon>
        <taxon>Magnoliopsida</taxon>
        <taxon>Liliopsida</taxon>
        <taxon>Poales</taxon>
        <taxon>Poaceae</taxon>
        <taxon>BOP clade</taxon>
        <taxon>Oryzoideae</taxon>
        <taxon>Oryzeae</taxon>
        <taxon>Oryzinae</taxon>
        <taxon>Leersia</taxon>
    </lineage>
</organism>
<dbReference type="STRING" id="77586.A0A0D9V857"/>
<dbReference type="Gramene" id="LPERR01G32940.2">
    <property type="protein sequence ID" value="LPERR01G32940.2"/>
    <property type="gene ID" value="LPERR01G32940"/>
</dbReference>
<evidence type="ECO:0000256" key="3">
    <source>
        <dbReference type="SAM" id="MobiDB-lite"/>
    </source>
</evidence>
<dbReference type="GO" id="GO:0003700">
    <property type="term" value="F:DNA-binding transcription factor activity"/>
    <property type="evidence" value="ECO:0007669"/>
    <property type="project" value="InterPro"/>
</dbReference>
<dbReference type="PROSITE" id="PS50888">
    <property type="entry name" value="BHLH"/>
    <property type="match status" value="1"/>
</dbReference>
<reference evidence="6" key="2">
    <citation type="submission" date="2013-12" db="EMBL/GenBank/DDBJ databases">
        <authorList>
            <person name="Yu Y."/>
            <person name="Lee S."/>
            <person name="de Baynast K."/>
            <person name="Wissotski M."/>
            <person name="Liu L."/>
            <person name="Talag J."/>
            <person name="Goicoechea J."/>
            <person name="Angelova A."/>
            <person name="Jetty R."/>
            <person name="Kudrna D."/>
            <person name="Golser W."/>
            <person name="Rivera L."/>
            <person name="Zhang J."/>
            <person name="Wing R."/>
        </authorList>
    </citation>
    <scope>NUCLEOTIDE SEQUENCE</scope>
</reference>